<gene>
    <name evidence="1" type="ordered locus">Gura_1872</name>
</gene>
<reference evidence="1 2" key="1">
    <citation type="submission" date="2007-05" db="EMBL/GenBank/DDBJ databases">
        <title>Complete sequence of Geobacter uraniireducens Rf4.</title>
        <authorList>
            <consortium name="US DOE Joint Genome Institute"/>
            <person name="Copeland A."/>
            <person name="Lucas S."/>
            <person name="Lapidus A."/>
            <person name="Barry K."/>
            <person name="Detter J.C."/>
            <person name="Glavina del Rio T."/>
            <person name="Hammon N."/>
            <person name="Israni S."/>
            <person name="Dalin E."/>
            <person name="Tice H."/>
            <person name="Pitluck S."/>
            <person name="Chertkov O."/>
            <person name="Brettin T."/>
            <person name="Bruce D."/>
            <person name="Han C."/>
            <person name="Schmutz J."/>
            <person name="Larimer F."/>
            <person name="Land M."/>
            <person name="Hauser L."/>
            <person name="Kyrpides N."/>
            <person name="Mikhailova N."/>
            <person name="Shelobolina E."/>
            <person name="Aklujkar M."/>
            <person name="Lovley D."/>
            <person name="Richardson P."/>
        </authorList>
    </citation>
    <scope>NUCLEOTIDE SEQUENCE [LARGE SCALE GENOMIC DNA]</scope>
    <source>
        <strain evidence="1 2">Rf4</strain>
    </source>
</reference>
<dbReference type="STRING" id="351605.Gura_1872"/>
<dbReference type="EMBL" id="CP000698">
    <property type="protein sequence ID" value="ABQ26062.1"/>
    <property type="molecule type" value="Genomic_DNA"/>
</dbReference>
<dbReference type="AlphaFoldDB" id="A5GF57"/>
<dbReference type="Proteomes" id="UP000006695">
    <property type="component" value="Chromosome"/>
</dbReference>
<sequence length="178" mass="19561">MKVRIVDLKDKMLVLTAEEPVADYPDLVSMVDAGDCEFLAPLRLSFSVAREFDHIRVAGKVETAVMMNCSLCLGEYDTEIASSFTVFYTKASGMALDEEVELAEEDLISKSYEGDEIDFAPEVAEQVIMEIPFKPLCKEDCAGLCSKCGVNLNETACNCDRSEGGFKFGALKGIKIEK</sequence>
<dbReference type="Pfam" id="PF02620">
    <property type="entry name" value="YceD"/>
    <property type="match status" value="1"/>
</dbReference>
<keyword evidence="2" id="KW-1185">Reference proteome</keyword>
<name>A5GF57_GEOUR</name>
<protein>
    <recommendedName>
        <fullName evidence="3">DUF177 domain-containing protein</fullName>
    </recommendedName>
</protein>
<accession>A5GF57</accession>
<dbReference type="RefSeq" id="WP_011938765.1">
    <property type="nucleotide sequence ID" value="NC_009483.1"/>
</dbReference>
<dbReference type="KEGG" id="gur:Gura_1872"/>
<evidence type="ECO:0000313" key="2">
    <source>
        <dbReference type="Proteomes" id="UP000006695"/>
    </source>
</evidence>
<dbReference type="InterPro" id="IPR003772">
    <property type="entry name" value="YceD"/>
</dbReference>
<evidence type="ECO:0000313" key="1">
    <source>
        <dbReference type="EMBL" id="ABQ26062.1"/>
    </source>
</evidence>
<evidence type="ECO:0008006" key="3">
    <source>
        <dbReference type="Google" id="ProtNLM"/>
    </source>
</evidence>
<proteinExistence type="predicted"/>
<dbReference type="PANTHER" id="PTHR34374:SF1">
    <property type="entry name" value="LARGE RIBOSOMAL RNA SUBUNIT ACCUMULATION PROTEIN YCED HOMOLOG 1, CHLOROPLASTIC"/>
    <property type="match status" value="1"/>
</dbReference>
<organism evidence="1 2">
    <name type="scientific">Geotalea uraniireducens (strain Rf4)</name>
    <name type="common">Geobacter uraniireducens</name>
    <dbReference type="NCBI Taxonomy" id="351605"/>
    <lineage>
        <taxon>Bacteria</taxon>
        <taxon>Pseudomonadati</taxon>
        <taxon>Thermodesulfobacteriota</taxon>
        <taxon>Desulfuromonadia</taxon>
        <taxon>Geobacterales</taxon>
        <taxon>Geobacteraceae</taxon>
        <taxon>Geotalea</taxon>
    </lineage>
</organism>
<dbReference type="OrthoDB" id="9790372at2"/>
<dbReference type="HOGENOM" id="CLU_100236_1_1_7"/>
<dbReference type="PANTHER" id="PTHR34374">
    <property type="entry name" value="LARGE RIBOSOMAL RNA SUBUNIT ACCUMULATION PROTEIN YCED HOMOLOG 1, CHLOROPLASTIC"/>
    <property type="match status" value="1"/>
</dbReference>